<evidence type="ECO:0000256" key="3">
    <source>
        <dbReference type="ARBA" id="ARBA00022771"/>
    </source>
</evidence>
<organism evidence="8 9">
    <name type="scientific">Saccharopolyspora elongata</name>
    <dbReference type="NCBI Taxonomy" id="2530387"/>
    <lineage>
        <taxon>Bacteria</taxon>
        <taxon>Bacillati</taxon>
        <taxon>Actinomycetota</taxon>
        <taxon>Actinomycetes</taxon>
        <taxon>Pseudonocardiales</taxon>
        <taxon>Pseudonocardiaceae</taxon>
        <taxon>Saccharopolyspora</taxon>
    </lineage>
</organism>
<dbReference type="PROSITE" id="PS01358">
    <property type="entry name" value="ZF_RANBP2_1"/>
    <property type="match status" value="1"/>
</dbReference>
<dbReference type="SUPFAM" id="SSF49785">
    <property type="entry name" value="Galactose-binding domain-like"/>
    <property type="match status" value="1"/>
</dbReference>
<keyword evidence="4" id="KW-0862">Zinc</keyword>
<dbReference type="GO" id="GO:0030246">
    <property type="term" value="F:carbohydrate binding"/>
    <property type="evidence" value="ECO:0007669"/>
    <property type="project" value="InterPro"/>
</dbReference>
<evidence type="ECO:0000256" key="2">
    <source>
        <dbReference type="ARBA" id="ARBA00022729"/>
    </source>
</evidence>
<evidence type="ECO:0000256" key="1">
    <source>
        <dbReference type="ARBA" id="ARBA00022723"/>
    </source>
</evidence>
<dbReference type="GO" id="GO:0008270">
    <property type="term" value="F:zinc ion binding"/>
    <property type="evidence" value="ECO:0007669"/>
    <property type="project" value="UniProtKB-KW"/>
</dbReference>
<feature type="transmembrane region" description="Helical" evidence="6">
    <location>
        <begin position="118"/>
        <end position="142"/>
    </location>
</feature>
<name>A0A4R4Z868_9PSEU</name>
<feature type="compositionally biased region" description="Basic and acidic residues" evidence="5">
    <location>
        <begin position="39"/>
        <end position="52"/>
    </location>
</feature>
<keyword evidence="2" id="KW-0732">Signal</keyword>
<evidence type="ECO:0000313" key="8">
    <source>
        <dbReference type="EMBL" id="TDD53364.1"/>
    </source>
</evidence>
<proteinExistence type="predicted"/>
<comment type="caution">
    <text evidence="8">The sequence shown here is derived from an EMBL/GenBank/DDBJ whole genome shotgun (WGS) entry which is preliminary data.</text>
</comment>
<keyword evidence="9" id="KW-1185">Reference proteome</keyword>
<dbReference type="InterPro" id="IPR001876">
    <property type="entry name" value="Znf_RanBP2"/>
</dbReference>
<dbReference type="Proteomes" id="UP000294947">
    <property type="component" value="Unassembled WGS sequence"/>
</dbReference>
<gene>
    <name evidence="8" type="ORF">E1288_09635</name>
</gene>
<dbReference type="OrthoDB" id="9762169at2"/>
<feature type="compositionally biased region" description="Low complexity" evidence="5">
    <location>
        <begin position="73"/>
        <end position="92"/>
    </location>
</feature>
<keyword evidence="6" id="KW-0812">Transmembrane</keyword>
<dbReference type="EMBL" id="SMKW01000009">
    <property type="protein sequence ID" value="TDD53364.1"/>
    <property type="molecule type" value="Genomic_DNA"/>
</dbReference>
<protein>
    <submittedName>
        <fullName evidence="8">Carbohydrate-binding protein</fullName>
    </submittedName>
</protein>
<keyword evidence="1" id="KW-0479">Metal-binding</keyword>
<dbReference type="InterPro" id="IPR006584">
    <property type="entry name" value="Cellulose-bd_IV"/>
</dbReference>
<accession>A0A4R4Z868</accession>
<evidence type="ECO:0000259" key="7">
    <source>
        <dbReference type="PROSITE" id="PS51175"/>
    </source>
</evidence>
<keyword evidence="3" id="KW-0863">Zinc-finger</keyword>
<feature type="region of interest" description="Disordered" evidence="5">
    <location>
        <begin position="26"/>
        <end position="113"/>
    </location>
</feature>
<sequence length="304" mass="32674">MSDQVWVCDGCNTNNAAEAAVCRRCKREPGSTTSTEVRLASDEAVTPRRQDTEPPDTSTPSLSRPDESATPLSRVRVSSPDSSPASRSGSAPEDMPRETESSAPVESSRPSRRDRRTLAVVGVLIVLVIAGLIALLASLSLASLSVATNENHSGPTSTVPTSSFTFPPSASAWSAYGGLDAESFDWQSGGIAVNQDGYIGPLSRGDSIRFTNVDFGSVPATEVSAQLWTWVGDGVNAKIDVRLDGPEGKLIGKINVSPEKRREWKNVPVKLVNGPVTGKHTVYLTFVADKPEDFMYLNWIQFHR</sequence>
<dbReference type="InterPro" id="IPR008979">
    <property type="entry name" value="Galactose-bd-like_sf"/>
</dbReference>
<dbReference type="PROSITE" id="PS51175">
    <property type="entry name" value="CBM6"/>
    <property type="match status" value="1"/>
</dbReference>
<reference evidence="8 9" key="1">
    <citation type="submission" date="2019-03" db="EMBL/GenBank/DDBJ databases">
        <title>Draft genome sequences of novel Actinobacteria.</title>
        <authorList>
            <person name="Sahin N."/>
            <person name="Ay H."/>
            <person name="Saygin H."/>
        </authorList>
    </citation>
    <scope>NUCLEOTIDE SEQUENCE [LARGE SCALE GENOMIC DNA]</scope>
    <source>
        <strain evidence="8 9">7K502</strain>
    </source>
</reference>
<dbReference type="AlphaFoldDB" id="A0A4R4Z868"/>
<evidence type="ECO:0000313" key="9">
    <source>
        <dbReference type="Proteomes" id="UP000294947"/>
    </source>
</evidence>
<keyword evidence="6" id="KW-1133">Transmembrane helix</keyword>
<evidence type="ECO:0000256" key="5">
    <source>
        <dbReference type="SAM" id="MobiDB-lite"/>
    </source>
</evidence>
<dbReference type="CDD" id="cd04084">
    <property type="entry name" value="CBM6_xylanase-like"/>
    <property type="match status" value="1"/>
</dbReference>
<evidence type="ECO:0000256" key="4">
    <source>
        <dbReference type="ARBA" id="ARBA00022833"/>
    </source>
</evidence>
<dbReference type="Pfam" id="PF03422">
    <property type="entry name" value="CBM_6"/>
    <property type="match status" value="1"/>
</dbReference>
<keyword evidence="6" id="KW-0472">Membrane</keyword>
<dbReference type="Gene3D" id="2.60.120.260">
    <property type="entry name" value="Galactose-binding domain-like"/>
    <property type="match status" value="1"/>
</dbReference>
<dbReference type="SMART" id="SM00606">
    <property type="entry name" value="CBD_IV"/>
    <property type="match status" value="1"/>
</dbReference>
<feature type="domain" description="CBM6" evidence="7">
    <location>
        <begin position="177"/>
        <end position="303"/>
    </location>
</feature>
<evidence type="ECO:0000256" key="6">
    <source>
        <dbReference type="SAM" id="Phobius"/>
    </source>
</evidence>
<dbReference type="InterPro" id="IPR005084">
    <property type="entry name" value="CBM6"/>
</dbReference>